<feature type="compositionally biased region" description="Basic and acidic residues" evidence="1">
    <location>
        <begin position="37"/>
        <end position="55"/>
    </location>
</feature>
<evidence type="ECO:0000313" key="2">
    <source>
        <dbReference type="EMBL" id="QVK23895.1"/>
    </source>
</evidence>
<name>A0ABX8DGU9_9GAMM</name>
<accession>A0ABX8DGU9</accession>
<protein>
    <submittedName>
        <fullName evidence="2">Small highly charged protein</fullName>
    </submittedName>
</protein>
<dbReference type="RefSeq" id="WP_213682511.1">
    <property type="nucleotide sequence ID" value="NZ_CP074572.1"/>
</dbReference>
<organism evidence="2 3">
    <name type="scientific">Shewanella dokdonensis</name>
    <dbReference type="NCBI Taxonomy" id="712036"/>
    <lineage>
        <taxon>Bacteria</taxon>
        <taxon>Pseudomonadati</taxon>
        <taxon>Pseudomonadota</taxon>
        <taxon>Gammaproteobacteria</taxon>
        <taxon>Alteromonadales</taxon>
        <taxon>Shewanellaceae</taxon>
        <taxon>Shewanella</taxon>
    </lineage>
</organism>
<dbReference type="EMBL" id="CP074572">
    <property type="protein sequence ID" value="QVK23895.1"/>
    <property type="molecule type" value="Genomic_DNA"/>
</dbReference>
<feature type="compositionally biased region" description="Acidic residues" evidence="1">
    <location>
        <begin position="1"/>
        <end position="13"/>
    </location>
</feature>
<reference evidence="2 3" key="1">
    <citation type="journal article" date="2012" name="Int. J. Syst. Evol. Microbiol.">
        <title>Shewanella dokdonensis sp. nov., isolated from seawater.</title>
        <authorList>
            <person name="Sung H.R."/>
            <person name="Yoon J.H."/>
            <person name="Ghim S.Y."/>
        </authorList>
    </citation>
    <scope>NUCLEOTIDE SEQUENCE [LARGE SCALE GENOMIC DNA]</scope>
    <source>
        <strain evidence="2 3">DSM 23626</strain>
    </source>
</reference>
<feature type="region of interest" description="Disordered" evidence="1">
    <location>
        <begin position="1"/>
        <end position="55"/>
    </location>
</feature>
<feature type="compositionally biased region" description="Basic residues" evidence="1">
    <location>
        <begin position="20"/>
        <end position="36"/>
    </location>
</feature>
<sequence length="55" mass="6945">MSNPNEFDDDDSPWGEHLRNKQRNSKRVKQRRRDTKRRNYDEAPEMDFYKEDKWK</sequence>
<proteinExistence type="predicted"/>
<dbReference type="Proteomes" id="UP000676428">
    <property type="component" value="Chromosome"/>
</dbReference>
<evidence type="ECO:0000256" key="1">
    <source>
        <dbReference type="SAM" id="MobiDB-lite"/>
    </source>
</evidence>
<evidence type="ECO:0000313" key="3">
    <source>
        <dbReference type="Proteomes" id="UP000676428"/>
    </source>
</evidence>
<gene>
    <name evidence="2" type="ORF">KHX94_04375</name>
</gene>
<keyword evidence="3" id="KW-1185">Reference proteome</keyword>